<comment type="similarity">
    <text evidence="2">Belongs to the UDP-glycosyltransferase family.</text>
</comment>
<keyword evidence="5" id="KW-0808">Transferase</keyword>
<dbReference type="PANTHER" id="PTHR48043">
    <property type="entry name" value="EG:EG0003.4 PROTEIN-RELATED"/>
    <property type="match status" value="1"/>
</dbReference>
<dbReference type="GO" id="GO:0016020">
    <property type="term" value="C:membrane"/>
    <property type="evidence" value="ECO:0007669"/>
    <property type="project" value="UniProtKB-SubCell"/>
</dbReference>
<protein>
    <recommendedName>
        <fullName evidence="3">glucuronosyltransferase</fullName>
        <ecNumber evidence="3">2.4.1.17</ecNumber>
    </recommendedName>
</protein>
<proteinExistence type="inferred from homology"/>
<dbReference type="InterPro" id="IPR002213">
    <property type="entry name" value="UDP_glucos_trans"/>
</dbReference>
<keyword evidence="10" id="KW-0732">Signal</keyword>
<dbReference type="GO" id="GO:0015020">
    <property type="term" value="F:glucuronosyltransferase activity"/>
    <property type="evidence" value="ECO:0007669"/>
    <property type="project" value="UniProtKB-EC"/>
</dbReference>
<dbReference type="OrthoDB" id="5835829at2759"/>
<dbReference type="Gene3D" id="3.40.50.2000">
    <property type="entry name" value="Glycogen Phosphorylase B"/>
    <property type="match status" value="3"/>
</dbReference>
<evidence type="ECO:0000256" key="7">
    <source>
        <dbReference type="ARBA" id="ARBA00022989"/>
    </source>
</evidence>
<comment type="subcellular location">
    <subcellularLocation>
        <location evidence="1">Membrane</location>
    </subcellularLocation>
</comment>
<feature type="chain" id="PRO_5035184930" description="glucuronosyltransferase" evidence="10">
    <location>
        <begin position="24"/>
        <end position="738"/>
    </location>
</feature>
<dbReference type="PANTHER" id="PTHR48043:SF140">
    <property type="entry name" value="UDP-GLUCURONOSYLTRANSFERASE 2A1"/>
    <property type="match status" value="1"/>
</dbReference>
<dbReference type="EC" id="2.4.1.17" evidence="3"/>
<name>A0A6P7NM77_BETSP</name>
<dbReference type="AlphaFoldDB" id="A0A6P7NM77"/>
<evidence type="ECO:0000313" key="11">
    <source>
        <dbReference type="Proteomes" id="UP000515150"/>
    </source>
</evidence>
<dbReference type="SUPFAM" id="SSF53756">
    <property type="entry name" value="UDP-Glycosyltransferase/glycogen phosphorylase"/>
    <property type="match status" value="2"/>
</dbReference>
<dbReference type="InParanoid" id="A0A6P7NM77"/>
<evidence type="ECO:0000256" key="4">
    <source>
        <dbReference type="ARBA" id="ARBA00022676"/>
    </source>
</evidence>
<dbReference type="FunFam" id="3.40.50.2000:FF:000001">
    <property type="entry name" value="UDP-glucuronosyltransferase"/>
    <property type="match status" value="1"/>
</dbReference>
<feature type="transmembrane region" description="Helical" evidence="9">
    <location>
        <begin position="702"/>
        <end position="725"/>
    </location>
</feature>
<evidence type="ECO:0000256" key="2">
    <source>
        <dbReference type="ARBA" id="ARBA00009995"/>
    </source>
</evidence>
<dbReference type="CDD" id="cd03784">
    <property type="entry name" value="GT1_Gtf-like"/>
    <property type="match status" value="1"/>
</dbReference>
<dbReference type="GeneID" id="114862693"/>
<reference evidence="12" key="1">
    <citation type="submission" date="2025-08" db="UniProtKB">
        <authorList>
            <consortium name="RefSeq"/>
        </authorList>
    </citation>
    <scope>IDENTIFICATION</scope>
</reference>
<evidence type="ECO:0000256" key="8">
    <source>
        <dbReference type="ARBA" id="ARBA00023136"/>
    </source>
</evidence>
<accession>A0A6P7NM77</accession>
<sequence length="738" mass="84641">MEVRQRLSACALLLLCMTLSTNGGNILVWYTEASHWINMKPVLDTLVDRGHQVTVLVPSVSKYMKTNETSRFRYEPFNVSFTMEDMDGFLKEFFKFTMYDMHQMNYLQLYSKFMDIIKNSLKFSLMHLDGMVKSDIMKKLKEGKYDLLLADPNYPGSDLTAEILGIPLVFSLRFSLAHNSERHCGQLPTPPSYVPAAMSELTDKMNFLERLGNFLFYAVQDIMLDRIVWKELDKYYSEVKGSHWINMKPVLDTLVDRGHQVTVLVPSVSMYMKTNETSRFRYEPFDVSFTMADLKAFLEEFLHFSIHEMAEMNFLQILGRFLDMMKNNLEISLQYLDGVLKSDTIIKKLKDGKYDLLLADPIYPGSDLTAEILGIPLVFTLRFSMAHNVERYCGQLPTPPSYVPAAMSKLTDKMSFSERLGNVLFYAVQDIMLDRMFWKELDKYYSEIKGKPTSACQTLSRADIWLMRTYWDFDFPRPLLPNFKFVGGIHCRPAKPLPDDMEEFVQSSGDNGIVVFSLGSIINNITTDKANLIASSLAQIPQKVLWKYSGEKPKTLGANTRIYDWIPQNDLLGHPKTRAFITHGGTNGIYEAIYHGVPMVGIPVFGDQPENMVHVMSKGAAVTVDFNAMKSDDLRDAVAAVINDKSYKENAMRLSSIHHDRPMTPLEEAVFWIEFTLRNKGAKHLRVQAHQLTWYQYHSLDVLVFLLTVVLLLIVLLVKTCTFCLRRCCGRTGKRKTE</sequence>
<dbReference type="KEGG" id="bspl:114862693"/>
<evidence type="ECO:0000256" key="9">
    <source>
        <dbReference type="SAM" id="Phobius"/>
    </source>
</evidence>
<dbReference type="RefSeq" id="XP_029019108.2">
    <property type="nucleotide sequence ID" value="XM_029163275.2"/>
</dbReference>
<feature type="signal peptide" evidence="10">
    <location>
        <begin position="1"/>
        <end position="23"/>
    </location>
</feature>
<keyword evidence="4" id="KW-0328">Glycosyltransferase</keyword>
<keyword evidence="8 9" id="KW-0472">Membrane</keyword>
<dbReference type="PROSITE" id="PS00375">
    <property type="entry name" value="UDPGT"/>
    <property type="match status" value="1"/>
</dbReference>
<evidence type="ECO:0000256" key="1">
    <source>
        <dbReference type="ARBA" id="ARBA00004370"/>
    </source>
</evidence>
<dbReference type="Proteomes" id="UP000515150">
    <property type="component" value="Chromosome 9"/>
</dbReference>
<dbReference type="Pfam" id="PF00201">
    <property type="entry name" value="UDPGT"/>
    <property type="match status" value="1"/>
</dbReference>
<organism evidence="11 12">
    <name type="scientific">Betta splendens</name>
    <name type="common">Siamese fighting fish</name>
    <dbReference type="NCBI Taxonomy" id="158456"/>
    <lineage>
        <taxon>Eukaryota</taxon>
        <taxon>Metazoa</taxon>
        <taxon>Chordata</taxon>
        <taxon>Craniata</taxon>
        <taxon>Vertebrata</taxon>
        <taxon>Euteleostomi</taxon>
        <taxon>Actinopterygii</taxon>
        <taxon>Neopterygii</taxon>
        <taxon>Teleostei</taxon>
        <taxon>Neoteleostei</taxon>
        <taxon>Acanthomorphata</taxon>
        <taxon>Anabantaria</taxon>
        <taxon>Anabantiformes</taxon>
        <taxon>Anabantoidei</taxon>
        <taxon>Osphronemidae</taxon>
        <taxon>Betta</taxon>
    </lineage>
</organism>
<dbReference type="FunFam" id="3.40.50.2000:FF:000081">
    <property type="entry name" value="UDP-glucuronosyltransferase 2A2"/>
    <property type="match status" value="1"/>
</dbReference>
<dbReference type="InterPro" id="IPR035595">
    <property type="entry name" value="UDP_glycos_trans_CS"/>
</dbReference>
<evidence type="ECO:0000256" key="3">
    <source>
        <dbReference type="ARBA" id="ARBA00012544"/>
    </source>
</evidence>
<evidence type="ECO:0000256" key="5">
    <source>
        <dbReference type="ARBA" id="ARBA00022679"/>
    </source>
</evidence>
<keyword evidence="6 9" id="KW-0812">Transmembrane</keyword>
<dbReference type="InterPro" id="IPR050271">
    <property type="entry name" value="UDP-glycosyltransferase"/>
</dbReference>
<keyword evidence="7 9" id="KW-1133">Transmembrane helix</keyword>
<evidence type="ECO:0000256" key="10">
    <source>
        <dbReference type="SAM" id="SignalP"/>
    </source>
</evidence>
<keyword evidence="11" id="KW-1185">Reference proteome</keyword>
<evidence type="ECO:0000256" key="6">
    <source>
        <dbReference type="ARBA" id="ARBA00022692"/>
    </source>
</evidence>
<evidence type="ECO:0000313" key="12">
    <source>
        <dbReference type="RefSeq" id="XP_029019108.2"/>
    </source>
</evidence>
<gene>
    <name evidence="12" type="primary">LOC114862693</name>
</gene>